<proteinExistence type="inferred from homology"/>
<evidence type="ECO:0000256" key="1">
    <source>
        <dbReference type="ARBA" id="ARBA00006484"/>
    </source>
</evidence>
<evidence type="ECO:0000256" key="2">
    <source>
        <dbReference type="ARBA" id="ARBA00023002"/>
    </source>
</evidence>
<dbReference type="Proteomes" id="UP000237771">
    <property type="component" value="Unassembled WGS sequence"/>
</dbReference>
<evidence type="ECO:0000313" key="6">
    <source>
        <dbReference type="Proteomes" id="UP000237771"/>
    </source>
</evidence>
<sequence>MNRLENKVAIITGAAGGMGAVEAKMFAKEGAKVLITDVQEEKLKGVVAEIIADGGIADYMVHDVSSEESWKEVAQKAEATFGKIDVLVNNAGILGNVMSPLEDRTVEEFNKVIAVNLLGQFIGVKTVVPYMRKLGGGSIINISSVGGITGSSNGTAYTASKGGSRIYTKGAAVELAKDNIRVNSVHPGYVASPMTKDMKGAQDFENGALSITPMGRGAKLEEIAYGVLFLATDESSFMTGSELIIDGGLTAL</sequence>
<keyword evidence="2" id="KW-0560">Oxidoreductase</keyword>
<dbReference type="SUPFAM" id="SSF51735">
    <property type="entry name" value="NAD(P)-binding Rossmann-fold domains"/>
    <property type="match status" value="1"/>
</dbReference>
<evidence type="ECO:0000313" key="3">
    <source>
        <dbReference type="EMBL" id="PRZ21187.1"/>
    </source>
</evidence>
<dbReference type="GO" id="GO:0016616">
    <property type="term" value="F:oxidoreductase activity, acting on the CH-OH group of donors, NAD or NADP as acceptor"/>
    <property type="evidence" value="ECO:0007669"/>
    <property type="project" value="TreeGrafter"/>
</dbReference>
<gene>
    <name evidence="3" type="ORF">BC624_10940</name>
    <name evidence="4" type="ORF">SAMN05443373_11140</name>
</gene>
<dbReference type="AlphaFoldDB" id="A0A1M5S2P4"/>
<dbReference type="EMBL" id="FQWO01000011">
    <property type="protein sequence ID" value="SHH32725.1"/>
    <property type="molecule type" value="Genomic_DNA"/>
</dbReference>
<reference evidence="3 6" key="3">
    <citation type="submission" date="2018-03" db="EMBL/GenBank/DDBJ databases">
        <title>Genomic Encyclopedia of Archaeal and Bacterial Type Strains, Phase II (KMG-II): from individual species to whole genera.</title>
        <authorList>
            <person name="Goeker M."/>
        </authorList>
    </citation>
    <scope>NUCLEOTIDE SEQUENCE [LARGE SCALE GENOMIC DNA]</scope>
    <source>
        <strain evidence="3 6">DSM 17797</strain>
    </source>
</reference>
<name>A0A1M5S2P4_9FLAO</name>
<dbReference type="InterPro" id="IPR020904">
    <property type="entry name" value="Sc_DH/Rdtase_CS"/>
</dbReference>
<reference evidence="4" key="1">
    <citation type="submission" date="2016-11" db="EMBL/GenBank/DDBJ databases">
        <authorList>
            <person name="Jaros S."/>
            <person name="Januszkiewicz K."/>
            <person name="Wedrychowicz H."/>
        </authorList>
    </citation>
    <scope>NUCLEOTIDE SEQUENCE [LARGE SCALE GENOMIC DNA]</scope>
    <source>
        <strain evidence="4">DSM 19729</strain>
    </source>
</reference>
<dbReference type="PANTHER" id="PTHR42760:SF133">
    <property type="entry name" value="3-OXOACYL-[ACYL-CARRIER-PROTEIN] REDUCTASE"/>
    <property type="match status" value="1"/>
</dbReference>
<dbReference type="PRINTS" id="PR00081">
    <property type="entry name" value="GDHRDH"/>
</dbReference>
<keyword evidence="6" id="KW-1185">Reference proteome</keyword>
<dbReference type="Pfam" id="PF13561">
    <property type="entry name" value="adh_short_C2"/>
    <property type="match status" value="1"/>
</dbReference>
<organism evidence="4 5">
    <name type="scientific">Flavobacterium granuli</name>
    <dbReference type="NCBI Taxonomy" id="280093"/>
    <lineage>
        <taxon>Bacteria</taxon>
        <taxon>Pseudomonadati</taxon>
        <taxon>Bacteroidota</taxon>
        <taxon>Flavobacteriia</taxon>
        <taxon>Flavobacteriales</taxon>
        <taxon>Flavobacteriaceae</taxon>
        <taxon>Flavobacterium</taxon>
    </lineage>
</organism>
<reference evidence="5" key="2">
    <citation type="submission" date="2016-11" db="EMBL/GenBank/DDBJ databases">
        <authorList>
            <person name="Varghese N."/>
            <person name="Submissions S."/>
        </authorList>
    </citation>
    <scope>NUCLEOTIDE SEQUENCE [LARGE SCALE GENOMIC DNA]</scope>
    <source>
        <strain evidence="5">DSM 19729</strain>
    </source>
</reference>
<comment type="similarity">
    <text evidence="1">Belongs to the short-chain dehydrogenases/reductases (SDR) family.</text>
</comment>
<dbReference type="PROSITE" id="PS00061">
    <property type="entry name" value="ADH_SHORT"/>
    <property type="match status" value="1"/>
</dbReference>
<dbReference type="Gene3D" id="3.40.50.720">
    <property type="entry name" value="NAD(P)-binding Rossmann-like Domain"/>
    <property type="match status" value="1"/>
</dbReference>
<evidence type="ECO:0000313" key="5">
    <source>
        <dbReference type="Proteomes" id="UP000184384"/>
    </source>
</evidence>
<dbReference type="Proteomes" id="UP000184384">
    <property type="component" value="Unassembled WGS sequence"/>
</dbReference>
<dbReference type="NCBIfam" id="NF005559">
    <property type="entry name" value="PRK07231.1"/>
    <property type="match status" value="1"/>
</dbReference>
<dbReference type="RefSeq" id="WP_072945137.1">
    <property type="nucleotide sequence ID" value="NZ_FQWO01000011.1"/>
</dbReference>
<protein>
    <submittedName>
        <fullName evidence="3">NAD(P)-dependent dehydrogenase (Short-subunit alcohol dehydrogenase family)</fullName>
    </submittedName>
    <submittedName>
        <fullName evidence="4">NAD(P)-dependent dehydrogenase, short-chain alcohol dehydrogenase family</fullName>
    </submittedName>
</protein>
<dbReference type="STRING" id="280093.SAMN05443373_11140"/>
<dbReference type="PRINTS" id="PR00080">
    <property type="entry name" value="SDRFAMILY"/>
</dbReference>
<dbReference type="PANTHER" id="PTHR42760">
    <property type="entry name" value="SHORT-CHAIN DEHYDROGENASES/REDUCTASES FAMILY MEMBER"/>
    <property type="match status" value="1"/>
</dbReference>
<evidence type="ECO:0000313" key="4">
    <source>
        <dbReference type="EMBL" id="SHH32725.1"/>
    </source>
</evidence>
<dbReference type="InterPro" id="IPR002347">
    <property type="entry name" value="SDR_fam"/>
</dbReference>
<dbReference type="InterPro" id="IPR036291">
    <property type="entry name" value="NAD(P)-bd_dom_sf"/>
</dbReference>
<dbReference type="EMBL" id="PVUB01000009">
    <property type="protein sequence ID" value="PRZ21187.1"/>
    <property type="molecule type" value="Genomic_DNA"/>
</dbReference>
<dbReference type="FunFam" id="3.40.50.720:FF:000084">
    <property type="entry name" value="Short-chain dehydrogenase reductase"/>
    <property type="match status" value="1"/>
</dbReference>
<accession>A0A1M5S2P4</accession>
<dbReference type="OrthoDB" id="597477at2"/>